<feature type="domain" description="Integrase catalytic" evidence="2">
    <location>
        <begin position="299"/>
        <end position="434"/>
    </location>
</feature>
<dbReference type="PROSITE" id="PS50994">
    <property type="entry name" value="INTEGRASE"/>
    <property type="match status" value="1"/>
</dbReference>
<dbReference type="GO" id="GO:0006508">
    <property type="term" value="P:proteolysis"/>
    <property type="evidence" value="ECO:0007669"/>
    <property type="project" value="UniProtKB-KW"/>
</dbReference>
<dbReference type="Pfam" id="PF13976">
    <property type="entry name" value="gag_pre-integrs"/>
    <property type="match status" value="1"/>
</dbReference>
<evidence type="ECO:0000259" key="2">
    <source>
        <dbReference type="PROSITE" id="PS50994"/>
    </source>
</evidence>
<dbReference type="EMBL" id="SZYD01000013">
    <property type="protein sequence ID" value="KAD4384941.1"/>
    <property type="molecule type" value="Genomic_DNA"/>
</dbReference>
<dbReference type="InterPro" id="IPR039537">
    <property type="entry name" value="Retrotran_Ty1/copia-like"/>
</dbReference>
<name>A0A5N6N6N2_9ASTR</name>
<dbReference type="InterPro" id="IPR001584">
    <property type="entry name" value="Integrase_cat-core"/>
</dbReference>
<evidence type="ECO:0000313" key="4">
    <source>
        <dbReference type="Proteomes" id="UP000326396"/>
    </source>
</evidence>
<dbReference type="GO" id="GO:0008233">
    <property type="term" value="F:peptidase activity"/>
    <property type="evidence" value="ECO:0007669"/>
    <property type="project" value="UniProtKB-KW"/>
</dbReference>
<organism evidence="3 4">
    <name type="scientific">Mikania micrantha</name>
    <name type="common">bitter vine</name>
    <dbReference type="NCBI Taxonomy" id="192012"/>
    <lineage>
        <taxon>Eukaryota</taxon>
        <taxon>Viridiplantae</taxon>
        <taxon>Streptophyta</taxon>
        <taxon>Embryophyta</taxon>
        <taxon>Tracheophyta</taxon>
        <taxon>Spermatophyta</taxon>
        <taxon>Magnoliopsida</taxon>
        <taxon>eudicotyledons</taxon>
        <taxon>Gunneridae</taxon>
        <taxon>Pentapetalae</taxon>
        <taxon>asterids</taxon>
        <taxon>campanulids</taxon>
        <taxon>Asterales</taxon>
        <taxon>Asteraceae</taxon>
        <taxon>Asteroideae</taxon>
        <taxon>Heliantheae alliance</taxon>
        <taxon>Eupatorieae</taxon>
        <taxon>Mikania</taxon>
    </lineage>
</organism>
<sequence length="434" mass="48858">MYSRFINKPRLKQEEIRACKANKLACVFVRVSYTSWFVGLIENKKVVVMSSDLEDFLQGVSPDVGGVSRRYARRQSDEAPFLCPARIACRGRLGSGVPPGLNFKPNKLVLLFWPILARIPYNPEAGKNQRTLKLGDGKKLSVAAVGTLELIMKTCLCIKLYDTLYIPEISRNLVSGPKLDMDGFYVSHGNGRLTISSNSQVFGTGLLDGGLYKLELDDDFSRSLLSYNINENSTKTKRKRDLETSSMLWHQRLGHISRDRLSRLVKDEVLPSLDFTDFGTCVKCLKGKMTTATKKGATRSSNLLEIIHTDISGPYTIAGITGHTSFITFIDDYSRYMYLYLIKDKSESLTTFKDYKTEVENQLDLKIKVVRSDRGGEYYGRHTDVGQAPGPFYEFCKGQGIVNQYTMPGTPQQNGVAERRNRTLMNMSSFEICP</sequence>
<dbReference type="OrthoDB" id="1703812at2759"/>
<dbReference type="Gene3D" id="3.30.420.10">
    <property type="entry name" value="Ribonuclease H-like superfamily/Ribonuclease H"/>
    <property type="match status" value="1"/>
</dbReference>
<dbReference type="InterPro" id="IPR036397">
    <property type="entry name" value="RNaseH_sf"/>
</dbReference>
<dbReference type="InterPro" id="IPR025724">
    <property type="entry name" value="GAG-pre-integrase_dom"/>
</dbReference>
<protein>
    <recommendedName>
        <fullName evidence="2">Integrase catalytic domain-containing protein</fullName>
    </recommendedName>
</protein>
<evidence type="ECO:0000256" key="1">
    <source>
        <dbReference type="ARBA" id="ARBA00022670"/>
    </source>
</evidence>
<dbReference type="PANTHER" id="PTHR42648">
    <property type="entry name" value="TRANSPOSASE, PUTATIVE-RELATED"/>
    <property type="match status" value="1"/>
</dbReference>
<dbReference type="InterPro" id="IPR054722">
    <property type="entry name" value="PolX-like_BBD"/>
</dbReference>
<dbReference type="PANTHER" id="PTHR42648:SF28">
    <property type="entry name" value="TRANSPOSON-ENCODED PROTEIN WITH RIBONUCLEASE H-LIKE AND RETROVIRUS ZINC FINGER-LIKE DOMAINS"/>
    <property type="match status" value="1"/>
</dbReference>
<dbReference type="Pfam" id="PF22936">
    <property type="entry name" value="Pol_BBD"/>
    <property type="match status" value="1"/>
</dbReference>
<keyword evidence="1" id="KW-0645">Protease</keyword>
<dbReference type="Proteomes" id="UP000326396">
    <property type="component" value="Linkage Group LG3"/>
</dbReference>
<keyword evidence="1" id="KW-0378">Hydrolase</keyword>
<dbReference type="AlphaFoldDB" id="A0A5N6N6N2"/>
<dbReference type="InterPro" id="IPR012337">
    <property type="entry name" value="RNaseH-like_sf"/>
</dbReference>
<gene>
    <name evidence="3" type="ORF">E3N88_25109</name>
</gene>
<keyword evidence="4" id="KW-1185">Reference proteome</keyword>
<accession>A0A5N6N6N2</accession>
<reference evidence="3 4" key="1">
    <citation type="submission" date="2019-05" db="EMBL/GenBank/DDBJ databases">
        <title>Mikania micrantha, genome provides insights into the molecular mechanism of rapid growth.</title>
        <authorList>
            <person name="Liu B."/>
        </authorList>
    </citation>
    <scope>NUCLEOTIDE SEQUENCE [LARGE SCALE GENOMIC DNA]</scope>
    <source>
        <strain evidence="3">NLD-2019</strain>
        <tissue evidence="3">Leaf</tissue>
    </source>
</reference>
<proteinExistence type="predicted"/>
<dbReference type="SUPFAM" id="SSF53098">
    <property type="entry name" value="Ribonuclease H-like"/>
    <property type="match status" value="1"/>
</dbReference>
<dbReference type="GO" id="GO:0003676">
    <property type="term" value="F:nucleic acid binding"/>
    <property type="evidence" value="ECO:0007669"/>
    <property type="project" value="InterPro"/>
</dbReference>
<evidence type="ECO:0000313" key="3">
    <source>
        <dbReference type="EMBL" id="KAD4384941.1"/>
    </source>
</evidence>
<dbReference type="GO" id="GO:0015074">
    <property type="term" value="P:DNA integration"/>
    <property type="evidence" value="ECO:0007669"/>
    <property type="project" value="InterPro"/>
</dbReference>
<comment type="caution">
    <text evidence="3">The sequence shown here is derived from an EMBL/GenBank/DDBJ whole genome shotgun (WGS) entry which is preliminary data.</text>
</comment>